<dbReference type="Pfam" id="PF15611">
    <property type="entry name" value="EH_Signature"/>
    <property type="match status" value="1"/>
</dbReference>
<name>A0A210RVS4_9BURK</name>
<keyword evidence="3" id="KW-1185">Reference proteome</keyword>
<protein>
    <recommendedName>
        <fullName evidence="1">Zorya protein ZorC EH domain-containing protein</fullName>
    </recommendedName>
</protein>
<evidence type="ECO:0000259" key="1">
    <source>
        <dbReference type="Pfam" id="PF15611"/>
    </source>
</evidence>
<comment type="caution">
    <text evidence="2">The sequence shown here is derived from an EMBL/GenBank/DDBJ whole genome shotgun (WGS) entry which is preliminary data.</text>
</comment>
<dbReference type="EMBL" id="NAIA01000003">
    <property type="protein sequence ID" value="OWF65096.1"/>
    <property type="molecule type" value="Genomic_DNA"/>
</dbReference>
<dbReference type="Proteomes" id="UP000196880">
    <property type="component" value="Unassembled WGS sequence"/>
</dbReference>
<organism evidence="2 3">
    <name type="scientific">Polynucleobacter hirudinilacicola</name>
    <dbReference type="NCBI Taxonomy" id="1743166"/>
    <lineage>
        <taxon>Bacteria</taxon>
        <taxon>Pseudomonadati</taxon>
        <taxon>Pseudomonadota</taxon>
        <taxon>Betaproteobacteria</taxon>
        <taxon>Burkholderiales</taxon>
        <taxon>Burkholderiaceae</taxon>
        <taxon>Polynucleobacter</taxon>
    </lineage>
</organism>
<evidence type="ECO:0000313" key="2">
    <source>
        <dbReference type="EMBL" id="OWF65096.1"/>
    </source>
</evidence>
<reference evidence="2 3" key="1">
    <citation type="submission" date="2017-03" db="EMBL/GenBank/DDBJ databases">
        <title>New species Polynucleobacter sp. MWH-EgelM1-30-B4.</title>
        <authorList>
            <person name="Hahn M.W."/>
        </authorList>
    </citation>
    <scope>NUCLEOTIDE SEQUENCE [LARGE SCALE GENOMIC DNA]</scope>
    <source>
        <strain evidence="2 3">MWH-EgelM1-30-B4</strain>
    </source>
</reference>
<accession>A0A210RVS4</accession>
<dbReference type="AlphaFoldDB" id="A0A210RVS4"/>
<dbReference type="OrthoDB" id="3035290at2"/>
<proteinExistence type="predicted"/>
<dbReference type="RefSeq" id="WP_087909292.1">
    <property type="nucleotide sequence ID" value="NZ_NAIA01000003.1"/>
</dbReference>
<dbReference type="InterPro" id="IPR028943">
    <property type="entry name" value="ZorC_EH_Signature_dom"/>
</dbReference>
<evidence type="ECO:0000313" key="3">
    <source>
        <dbReference type="Proteomes" id="UP000196880"/>
    </source>
</evidence>
<gene>
    <name evidence="2" type="ORF">B6A14_04595</name>
</gene>
<feature type="domain" description="Zorya protein ZorC EH" evidence="1">
    <location>
        <begin position="24"/>
        <end position="421"/>
    </location>
</feature>
<sequence>MSLRARLSTFNPAQLRVSRPTGNSVEKALVRIERQAEGLDAKLLEPPREVVEEVARALRKNDTQIPRKSLKLVAAGGIQYLADQEDGQNLVERFIQLVVASGSTLLMKSLLLGYLRIASSDSSLTEALRNILTRRKDFLPDRWLKRIEKYELLDKPLGLGLAKLMLFSEEESAIQALENAGIKRGLMLGGGFSKEAFSSMAAILSSGHKEEALEKFFALLEELNAVGEPIYPFTHPQTGDIGTTCSALLRPYLQENPPEPIKERIENFLLARFGDPRVNRMRWSKVGEEEVGVLSRWLTQQSFELLMQVLSSTNNTGQWKDRAKFWGHYIKHQFVSEAWVVFGPDAYRQANRLVREGEIKSRGAFGVLERENIQPIHSAILMRIGKLIVSEWTHDGKIRIYTEGNSRKPKLYSSRYYPSDMRDDSAADFVKVHLGDWEWDVDTYIYRSTQIPGPRRGIPVTTPQIVRAAQSLCANCGQEVPPRWLDARGVCLSCGGGNVRTR</sequence>